<dbReference type="InterPro" id="IPR000477">
    <property type="entry name" value="RT_dom"/>
</dbReference>
<keyword evidence="2" id="KW-0695">RNA-directed DNA polymerase</keyword>
<gene>
    <name evidence="2" type="primary">ltrA</name>
    <name evidence="2" type="ORF">DW927_16745</name>
</gene>
<dbReference type="SUPFAM" id="SSF56672">
    <property type="entry name" value="DNA/RNA polymerases"/>
    <property type="match status" value="1"/>
</dbReference>
<dbReference type="InterPro" id="IPR030931">
    <property type="entry name" value="Group_II_RT_mat"/>
</dbReference>
<dbReference type="PROSITE" id="PS50878">
    <property type="entry name" value="RT_POL"/>
    <property type="match status" value="1"/>
</dbReference>
<protein>
    <submittedName>
        <fullName evidence="2">Group II intron reverse transcriptase/maturase</fullName>
        <ecNumber evidence="2">2.7.7.49</ecNumber>
    </submittedName>
</protein>
<reference evidence="2 3" key="1">
    <citation type="submission" date="2018-08" db="EMBL/GenBank/DDBJ databases">
        <title>A genome reference for cultivated species of the human gut microbiota.</title>
        <authorList>
            <person name="Zou Y."/>
            <person name="Xue W."/>
            <person name="Luo G."/>
        </authorList>
    </citation>
    <scope>NUCLEOTIDE SEQUENCE [LARGE SCALE GENOMIC DNA]</scope>
    <source>
        <strain evidence="2 3">AM43-11</strain>
    </source>
</reference>
<dbReference type="NCBIfam" id="TIGR04416">
    <property type="entry name" value="group_II_RT_mat"/>
    <property type="match status" value="1"/>
</dbReference>
<dbReference type="PANTHER" id="PTHR34047">
    <property type="entry name" value="NUCLEAR INTRON MATURASE 1, MITOCHONDRIAL-RELATED"/>
    <property type="match status" value="1"/>
</dbReference>
<dbReference type="Proteomes" id="UP000284465">
    <property type="component" value="Unassembled WGS sequence"/>
</dbReference>
<dbReference type="InterPro" id="IPR051083">
    <property type="entry name" value="GrpII_Intron_Splice-Mob/Def"/>
</dbReference>
<dbReference type="AlphaFoldDB" id="A0A413SCG2"/>
<name>A0A413SCG2_9FIRM</name>
<dbReference type="PANTHER" id="PTHR34047:SF8">
    <property type="entry name" value="PROTEIN YKFC"/>
    <property type="match status" value="1"/>
</dbReference>
<organism evidence="2 3">
    <name type="scientific">Roseburia intestinalis</name>
    <dbReference type="NCBI Taxonomy" id="166486"/>
    <lineage>
        <taxon>Bacteria</taxon>
        <taxon>Bacillati</taxon>
        <taxon>Bacillota</taxon>
        <taxon>Clostridia</taxon>
        <taxon>Lachnospirales</taxon>
        <taxon>Lachnospiraceae</taxon>
        <taxon>Roseburia</taxon>
    </lineage>
</organism>
<dbReference type="InterPro" id="IPR043502">
    <property type="entry name" value="DNA/RNA_pol_sf"/>
</dbReference>
<keyword evidence="2" id="KW-0808">Transferase</keyword>
<accession>A0A413SCG2</accession>
<proteinExistence type="predicted"/>
<comment type="caution">
    <text evidence="2">The sequence shown here is derived from an EMBL/GenBank/DDBJ whole genome shotgun (WGS) entry which is preliminary data.</text>
</comment>
<dbReference type="GO" id="GO:0003964">
    <property type="term" value="F:RNA-directed DNA polymerase activity"/>
    <property type="evidence" value="ECO:0007669"/>
    <property type="project" value="UniProtKB-KW"/>
</dbReference>
<evidence type="ECO:0000259" key="1">
    <source>
        <dbReference type="PROSITE" id="PS50878"/>
    </source>
</evidence>
<keyword evidence="2" id="KW-0548">Nucleotidyltransferase</keyword>
<sequence length="642" mass="73925">MQRKDLLKKSSIRNAEYYDMIGVQDKLYAESAKGRVFTDLISIICSDANIKMAYRNLKGNDGSNTPGVDGMTFENLCGISEMELIAKVKGKILNYQPKAVRRVYIPKPNGKKRPLGIPTVIDRIVQQSVLQILEPICEAKFYDKSYGFRPNRNTKNAVAMCYKYAQRDGFHFVVDVDIKGFFDNVNHAKLLKQIWTLGIQDKNLLCLIGKMLKAPIEDKGERFVPDKGTPQGGVLSPLLANIVLNELDWWIASQWEEMPVHHALPSDTYPNKNGTLNKGNLYKKLRQSKLKECHIIRYADDFKIFCKTYGEAVRLKYAVEEWLMDRLKLETSKEKSRITNLKTGYSEFLGIKFKLIRKSGKWVIKYHMTDKAITSQQKKLKKAIAEACRSHSLEQSQHSAIIAYNQMVVGMHEYYNMATMICADVHKIFPSIDRTMKTRLNTKQSLTKEVPEKRKGGMDEYFYQKYQKSKQVRFINGMVVVPVAYCKTCNPMCHSPTVNRYTPEGRAEIHRMLLKDAYIDVLLQLGRDNSTAESIEFCDNRLARFVAVKGKCEISRQQLLFDNVVCHRFIPKEQGGTDEYKNLRIIHKDVAQLIYETDVNTIYKLIEKTGCRESTKLAKLNKWRKNVGREPINLITLKQSLK</sequence>
<dbReference type="EC" id="2.7.7.49" evidence="2"/>
<feature type="domain" description="Reverse transcriptase" evidence="1">
    <location>
        <begin position="86"/>
        <end position="353"/>
    </location>
</feature>
<dbReference type="EMBL" id="QSFP01000027">
    <property type="protein sequence ID" value="RHA64768.1"/>
    <property type="molecule type" value="Genomic_DNA"/>
</dbReference>
<dbReference type="CDD" id="cd01651">
    <property type="entry name" value="RT_G2_intron"/>
    <property type="match status" value="1"/>
</dbReference>
<evidence type="ECO:0000313" key="3">
    <source>
        <dbReference type="Proteomes" id="UP000284465"/>
    </source>
</evidence>
<evidence type="ECO:0000313" key="2">
    <source>
        <dbReference type="EMBL" id="RHA64768.1"/>
    </source>
</evidence>
<dbReference type="RefSeq" id="WP_118592276.1">
    <property type="nucleotide sequence ID" value="NZ_QSFP01000027.1"/>
</dbReference>
<dbReference type="Pfam" id="PF00078">
    <property type="entry name" value="RVT_1"/>
    <property type="match status" value="1"/>
</dbReference>